<gene>
    <name evidence="12" type="primary">LOC105269874</name>
</gene>
<evidence type="ECO:0000256" key="10">
    <source>
        <dbReference type="SAM" id="Phobius"/>
    </source>
</evidence>
<keyword evidence="7 10" id="KW-0472">Membrane</keyword>
<keyword evidence="8" id="KW-0675">Receptor</keyword>
<comment type="subcellular location">
    <subcellularLocation>
        <location evidence="1">Cell membrane</location>
        <topology evidence="1">Multi-pass membrane protein</topology>
    </subcellularLocation>
</comment>
<evidence type="ECO:0000256" key="3">
    <source>
        <dbReference type="ARBA" id="ARBA00022606"/>
    </source>
</evidence>
<feature type="transmembrane region" description="Helical" evidence="10">
    <location>
        <begin position="167"/>
        <end position="189"/>
    </location>
</feature>
<dbReference type="InterPro" id="IPR004117">
    <property type="entry name" value="7tm6_olfct_rcpt"/>
</dbReference>
<dbReference type="PANTHER" id="PTHR21137">
    <property type="entry name" value="ODORANT RECEPTOR"/>
    <property type="match status" value="1"/>
</dbReference>
<keyword evidence="6 10" id="KW-1133">Transmembrane helix</keyword>
<evidence type="ECO:0000313" key="12">
    <source>
        <dbReference type="RefSeq" id="XP_011308752.1"/>
    </source>
</evidence>
<sequence>MGDIFDSRHYRILKYSLQSIGHWPFQSSKEKLFFRSLTLFIISTIVIPKVPFLFLFWFVTNLESCYSIALLIIVGVNMLLIVFAGVTVVIKISSLDEMIRIIFISLAALSHLFWISWLGHILIVKSEKVFISTYQSEWYRLPPRLQLMIIPIMMRSLKPCEITAGKIYVMSMQSFGTALKTMMSFFTVLNSMR</sequence>
<keyword evidence="9" id="KW-0807">Transducer</keyword>
<reference evidence="12" key="1">
    <citation type="submission" date="2025-08" db="UniProtKB">
        <authorList>
            <consortium name="RefSeq"/>
        </authorList>
    </citation>
    <scope>IDENTIFICATION</scope>
    <source>
        <strain evidence="12">USDA-PBARC FA_bdor</strain>
        <tissue evidence="12">Whole organism</tissue>
    </source>
</reference>
<dbReference type="GO" id="GO:0005886">
    <property type="term" value="C:plasma membrane"/>
    <property type="evidence" value="ECO:0007669"/>
    <property type="project" value="UniProtKB-SubCell"/>
</dbReference>
<keyword evidence="2" id="KW-1003">Cell membrane</keyword>
<dbReference type="RefSeq" id="XP_011308752.1">
    <property type="nucleotide sequence ID" value="XM_011310450.1"/>
</dbReference>
<proteinExistence type="predicted"/>
<evidence type="ECO:0000256" key="5">
    <source>
        <dbReference type="ARBA" id="ARBA00022725"/>
    </source>
</evidence>
<dbReference type="PANTHER" id="PTHR21137:SF35">
    <property type="entry name" value="ODORANT RECEPTOR 19A-RELATED"/>
    <property type="match status" value="1"/>
</dbReference>
<feature type="transmembrane region" description="Helical" evidence="10">
    <location>
        <begin position="101"/>
        <end position="123"/>
    </location>
</feature>
<evidence type="ECO:0000256" key="7">
    <source>
        <dbReference type="ARBA" id="ARBA00023136"/>
    </source>
</evidence>
<evidence type="ECO:0000313" key="11">
    <source>
        <dbReference type="Proteomes" id="UP000694866"/>
    </source>
</evidence>
<evidence type="ECO:0000256" key="9">
    <source>
        <dbReference type="ARBA" id="ARBA00023224"/>
    </source>
</evidence>
<feature type="transmembrane region" description="Helical" evidence="10">
    <location>
        <begin position="66"/>
        <end position="89"/>
    </location>
</feature>
<dbReference type="GO" id="GO:0007165">
    <property type="term" value="P:signal transduction"/>
    <property type="evidence" value="ECO:0007669"/>
    <property type="project" value="UniProtKB-KW"/>
</dbReference>
<dbReference type="Proteomes" id="UP000694866">
    <property type="component" value="Unplaced"/>
</dbReference>
<organism evidence="11 12">
    <name type="scientific">Fopius arisanus</name>
    <dbReference type="NCBI Taxonomy" id="64838"/>
    <lineage>
        <taxon>Eukaryota</taxon>
        <taxon>Metazoa</taxon>
        <taxon>Ecdysozoa</taxon>
        <taxon>Arthropoda</taxon>
        <taxon>Hexapoda</taxon>
        <taxon>Insecta</taxon>
        <taxon>Pterygota</taxon>
        <taxon>Neoptera</taxon>
        <taxon>Endopterygota</taxon>
        <taxon>Hymenoptera</taxon>
        <taxon>Apocrita</taxon>
        <taxon>Ichneumonoidea</taxon>
        <taxon>Braconidae</taxon>
        <taxon>Opiinae</taxon>
        <taxon>Fopius</taxon>
    </lineage>
</organism>
<keyword evidence="11" id="KW-1185">Reference proteome</keyword>
<keyword evidence="4 10" id="KW-0812">Transmembrane</keyword>
<dbReference type="KEGG" id="fas:105269874"/>
<dbReference type="GeneID" id="105269874"/>
<dbReference type="OrthoDB" id="7548151at2759"/>
<dbReference type="Pfam" id="PF02949">
    <property type="entry name" value="7tm_6"/>
    <property type="match status" value="1"/>
</dbReference>
<evidence type="ECO:0000256" key="8">
    <source>
        <dbReference type="ARBA" id="ARBA00023170"/>
    </source>
</evidence>
<dbReference type="AlphaFoldDB" id="A0A9R1TGJ4"/>
<keyword evidence="5" id="KW-0552">Olfaction</keyword>
<keyword evidence="3" id="KW-0716">Sensory transduction</keyword>
<evidence type="ECO:0000256" key="6">
    <source>
        <dbReference type="ARBA" id="ARBA00022989"/>
    </source>
</evidence>
<accession>A0A9R1TGJ4</accession>
<feature type="transmembrane region" description="Helical" evidence="10">
    <location>
        <begin position="37"/>
        <end position="60"/>
    </location>
</feature>
<evidence type="ECO:0000256" key="1">
    <source>
        <dbReference type="ARBA" id="ARBA00004651"/>
    </source>
</evidence>
<dbReference type="GO" id="GO:0004984">
    <property type="term" value="F:olfactory receptor activity"/>
    <property type="evidence" value="ECO:0007669"/>
    <property type="project" value="InterPro"/>
</dbReference>
<dbReference type="GO" id="GO:0005549">
    <property type="term" value="F:odorant binding"/>
    <property type="evidence" value="ECO:0007669"/>
    <property type="project" value="InterPro"/>
</dbReference>
<evidence type="ECO:0000256" key="4">
    <source>
        <dbReference type="ARBA" id="ARBA00022692"/>
    </source>
</evidence>
<evidence type="ECO:0000256" key="2">
    <source>
        <dbReference type="ARBA" id="ARBA00022475"/>
    </source>
</evidence>
<name>A0A9R1TGJ4_9HYME</name>
<protein>
    <submittedName>
        <fullName evidence="12">Odorant receptor 13a-like</fullName>
    </submittedName>
</protein>